<accession>A0A4U6XTZ3</accession>
<reference evidence="2 3" key="1">
    <citation type="journal article" date="2019" name="PLoS ONE">
        <title>Comparative genome analysis indicates high evolutionary potential of pathogenicity genes in Colletotrichum tanaceti.</title>
        <authorList>
            <person name="Lelwala R.V."/>
            <person name="Korhonen P.K."/>
            <person name="Young N.D."/>
            <person name="Scott J.B."/>
            <person name="Ades P.A."/>
            <person name="Gasser R.B."/>
            <person name="Taylor P.W.J."/>
        </authorList>
    </citation>
    <scope>NUCLEOTIDE SEQUENCE [LARGE SCALE GENOMIC DNA]</scope>
    <source>
        <strain evidence="2">BRIP57314</strain>
    </source>
</reference>
<dbReference type="EMBL" id="PJEX01000009">
    <property type="protein sequence ID" value="TKW59473.1"/>
    <property type="molecule type" value="Genomic_DNA"/>
</dbReference>
<sequence>MQKWLKPTWDDDESPPSLKKKNKKDKADPPSSVEPDTEEAGQGELNGQEMEGVEGSALLSSSQSPVPTPSLTPVRTPVRTPFRTLAPRYGFIPFHPPPARHQNQRPSVPKPPPPPGQKNNAPTPRINVQLPIVRLRPSRLRLGGLSSLHERHVDVSSMTTPPPTPMTRDGLAVSPDLPLMSGAFVNTPPPPDEPITLASSALKAYLACGHKLVNMRFEFHKLQARRFRGEHGLQVLMNSVSGKHAKQCLKLHKVSDILRKEQGAHCGQLDGIDPLCVILGKPLEYYV</sequence>
<organism evidence="2 3">
    <name type="scientific">Colletotrichum tanaceti</name>
    <dbReference type="NCBI Taxonomy" id="1306861"/>
    <lineage>
        <taxon>Eukaryota</taxon>
        <taxon>Fungi</taxon>
        <taxon>Dikarya</taxon>
        <taxon>Ascomycota</taxon>
        <taxon>Pezizomycotina</taxon>
        <taxon>Sordariomycetes</taxon>
        <taxon>Hypocreomycetidae</taxon>
        <taxon>Glomerellales</taxon>
        <taxon>Glomerellaceae</taxon>
        <taxon>Colletotrichum</taxon>
        <taxon>Colletotrichum destructivum species complex</taxon>
    </lineage>
</organism>
<evidence type="ECO:0000313" key="3">
    <source>
        <dbReference type="Proteomes" id="UP000310108"/>
    </source>
</evidence>
<evidence type="ECO:0000313" key="2">
    <source>
        <dbReference type="EMBL" id="TKW59473.1"/>
    </source>
</evidence>
<name>A0A4U6XTZ3_9PEZI</name>
<protein>
    <submittedName>
        <fullName evidence="2">Uncharacterized protein</fullName>
    </submittedName>
</protein>
<proteinExistence type="predicted"/>
<evidence type="ECO:0000256" key="1">
    <source>
        <dbReference type="SAM" id="MobiDB-lite"/>
    </source>
</evidence>
<dbReference type="AlphaFoldDB" id="A0A4U6XTZ3"/>
<feature type="compositionally biased region" description="Polar residues" evidence="1">
    <location>
        <begin position="58"/>
        <end position="73"/>
    </location>
</feature>
<keyword evidence="3" id="KW-1185">Reference proteome</keyword>
<comment type="caution">
    <text evidence="2">The sequence shown here is derived from an EMBL/GenBank/DDBJ whole genome shotgun (WGS) entry which is preliminary data.</text>
</comment>
<gene>
    <name evidence="2" type="ORF">CTA1_11483</name>
</gene>
<dbReference type="Proteomes" id="UP000310108">
    <property type="component" value="Unassembled WGS sequence"/>
</dbReference>
<feature type="region of interest" description="Disordered" evidence="1">
    <location>
        <begin position="1"/>
        <end position="125"/>
    </location>
</feature>